<proteinExistence type="predicted"/>
<dbReference type="Proteomes" id="UP000245125">
    <property type="component" value="Unassembled WGS sequence"/>
</dbReference>
<dbReference type="OrthoDB" id="5398351at2"/>
<dbReference type="AlphaFoldDB" id="A0A2U3QJC3"/>
<reference evidence="3" key="1">
    <citation type="submission" date="2018-03" db="EMBL/GenBank/DDBJ databases">
        <authorList>
            <person name="Zecchin S."/>
        </authorList>
    </citation>
    <scope>NUCLEOTIDE SEQUENCE [LARGE SCALE GENOMIC DNA]</scope>
</reference>
<accession>A0A2U3QJC3</accession>
<sequence>MAKVIFFAIAIIVFLSIPLFAYAEENSGTPYGDYCKDCTIYGTCKEIISPKGAMMALDRYYREKGYRVGAFYHKGRFVEAVIFKDSRQVDVVLFDRKTGRLRSIY</sequence>
<evidence type="ECO:0000313" key="2">
    <source>
        <dbReference type="EMBL" id="SPQ01513.1"/>
    </source>
</evidence>
<evidence type="ECO:0000256" key="1">
    <source>
        <dbReference type="SAM" id="SignalP"/>
    </source>
</evidence>
<feature type="chain" id="PRO_5015724964" description="PepSY domain-containing protein" evidence="1">
    <location>
        <begin position="24"/>
        <end position="105"/>
    </location>
</feature>
<name>A0A2U3QJC3_9BACT</name>
<keyword evidence="1" id="KW-0732">Signal</keyword>
<protein>
    <recommendedName>
        <fullName evidence="4">PepSY domain-containing protein</fullName>
    </recommendedName>
</protein>
<feature type="signal peptide" evidence="1">
    <location>
        <begin position="1"/>
        <end position="23"/>
    </location>
</feature>
<organism evidence="2 3">
    <name type="scientific">Candidatus Sulfobium mesophilum</name>
    <dbReference type="NCBI Taxonomy" id="2016548"/>
    <lineage>
        <taxon>Bacteria</taxon>
        <taxon>Pseudomonadati</taxon>
        <taxon>Nitrospirota</taxon>
        <taxon>Nitrospiria</taxon>
        <taxon>Nitrospirales</taxon>
        <taxon>Nitrospiraceae</taxon>
        <taxon>Candidatus Sulfobium</taxon>
    </lineage>
</organism>
<gene>
    <name evidence="2" type="ORF">NBG4_590006</name>
</gene>
<evidence type="ECO:0008006" key="4">
    <source>
        <dbReference type="Google" id="ProtNLM"/>
    </source>
</evidence>
<keyword evidence="3" id="KW-1185">Reference proteome</keyword>
<dbReference type="EMBL" id="OUUY01000107">
    <property type="protein sequence ID" value="SPQ01513.1"/>
    <property type="molecule type" value="Genomic_DNA"/>
</dbReference>
<evidence type="ECO:0000313" key="3">
    <source>
        <dbReference type="Proteomes" id="UP000245125"/>
    </source>
</evidence>